<dbReference type="CDD" id="cd00782">
    <property type="entry name" value="MutL_Trans"/>
    <property type="match status" value="1"/>
</dbReference>
<dbReference type="InterPro" id="IPR036890">
    <property type="entry name" value="HATPase_C_sf"/>
</dbReference>
<dbReference type="InterPro" id="IPR014721">
    <property type="entry name" value="Ribsml_uS5_D2-typ_fold_subgr"/>
</dbReference>
<dbReference type="SMART" id="SM01340">
    <property type="entry name" value="DNA_mis_repair"/>
    <property type="match status" value="1"/>
</dbReference>
<feature type="non-terminal residue" evidence="5">
    <location>
        <position position="332"/>
    </location>
</feature>
<reference evidence="5" key="1">
    <citation type="journal article" date="2015" name="Nature">
        <title>Complex archaea that bridge the gap between prokaryotes and eukaryotes.</title>
        <authorList>
            <person name="Spang A."/>
            <person name="Saw J.H."/>
            <person name="Jorgensen S.L."/>
            <person name="Zaremba-Niedzwiedzka K."/>
            <person name="Martijn J."/>
            <person name="Lind A.E."/>
            <person name="van Eijk R."/>
            <person name="Schleper C."/>
            <person name="Guy L."/>
            <person name="Ettema T.J."/>
        </authorList>
    </citation>
    <scope>NUCLEOTIDE SEQUENCE</scope>
</reference>
<evidence type="ECO:0000256" key="3">
    <source>
        <dbReference type="ARBA" id="ARBA00023204"/>
    </source>
</evidence>
<dbReference type="CDD" id="cd16926">
    <property type="entry name" value="HATPase_MutL-MLH-PMS-like"/>
    <property type="match status" value="1"/>
</dbReference>
<dbReference type="NCBIfam" id="TIGR00585">
    <property type="entry name" value="mutl"/>
    <property type="match status" value="1"/>
</dbReference>
<dbReference type="InterPro" id="IPR014762">
    <property type="entry name" value="DNA_mismatch_repair_CS"/>
</dbReference>
<dbReference type="SUPFAM" id="SSF55874">
    <property type="entry name" value="ATPase domain of HSP90 chaperone/DNA topoisomerase II/histidine kinase"/>
    <property type="match status" value="1"/>
</dbReference>
<dbReference type="GO" id="GO:0140664">
    <property type="term" value="F:ATP-dependent DNA damage sensor activity"/>
    <property type="evidence" value="ECO:0007669"/>
    <property type="project" value="InterPro"/>
</dbReference>
<dbReference type="Gene3D" id="3.30.230.10">
    <property type="match status" value="1"/>
</dbReference>
<dbReference type="PANTHER" id="PTHR10073">
    <property type="entry name" value="DNA MISMATCH REPAIR PROTEIN MLH, PMS, MUTL"/>
    <property type="match status" value="1"/>
</dbReference>
<dbReference type="FunFam" id="3.30.565.10:FF:000003">
    <property type="entry name" value="DNA mismatch repair endonuclease MutL"/>
    <property type="match status" value="1"/>
</dbReference>
<dbReference type="SUPFAM" id="SSF54211">
    <property type="entry name" value="Ribosomal protein S5 domain 2-like"/>
    <property type="match status" value="1"/>
</dbReference>
<dbReference type="InterPro" id="IPR020568">
    <property type="entry name" value="Ribosomal_Su5_D2-typ_SF"/>
</dbReference>
<evidence type="ECO:0000256" key="2">
    <source>
        <dbReference type="ARBA" id="ARBA00022763"/>
    </source>
</evidence>
<evidence type="ECO:0000259" key="4">
    <source>
        <dbReference type="SMART" id="SM01340"/>
    </source>
</evidence>
<keyword evidence="2" id="KW-0227">DNA damage</keyword>
<gene>
    <name evidence="5" type="ORF">LCGC14_2070650</name>
</gene>
<keyword evidence="3" id="KW-0234">DNA repair</keyword>
<dbReference type="GO" id="GO:0016887">
    <property type="term" value="F:ATP hydrolysis activity"/>
    <property type="evidence" value="ECO:0007669"/>
    <property type="project" value="InterPro"/>
</dbReference>
<evidence type="ECO:0000256" key="1">
    <source>
        <dbReference type="ARBA" id="ARBA00006082"/>
    </source>
</evidence>
<dbReference type="Gene3D" id="3.30.565.10">
    <property type="entry name" value="Histidine kinase-like ATPase, C-terminal domain"/>
    <property type="match status" value="1"/>
</dbReference>
<dbReference type="InterPro" id="IPR002099">
    <property type="entry name" value="MutL/Mlh/PMS"/>
</dbReference>
<dbReference type="PANTHER" id="PTHR10073:SF12">
    <property type="entry name" value="DNA MISMATCH REPAIR PROTEIN MLH1"/>
    <property type="match status" value="1"/>
</dbReference>
<dbReference type="GO" id="GO:0030983">
    <property type="term" value="F:mismatched DNA binding"/>
    <property type="evidence" value="ECO:0007669"/>
    <property type="project" value="InterPro"/>
</dbReference>
<organism evidence="5">
    <name type="scientific">marine sediment metagenome</name>
    <dbReference type="NCBI Taxonomy" id="412755"/>
    <lineage>
        <taxon>unclassified sequences</taxon>
        <taxon>metagenomes</taxon>
        <taxon>ecological metagenomes</taxon>
    </lineage>
</organism>
<proteinExistence type="inferred from homology"/>
<dbReference type="EMBL" id="LAZR01024831">
    <property type="protein sequence ID" value="KKL73859.1"/>
    <property type="molecule type" value="Genomic_DNA"/>
</dbReference>
<evidence type="ECO:0000313" key="5">
    <source>
        <dbReference type="EMBL" id="KKL73859.1"/>
    </source>
</evidence>
<sequence length="332" mass="37270">MGEIRVLPEEVSSKIAAGEVIEGPHSIVRELIDNSLDAEAGQIKITVNNGGKDYIQVTDNGRGMTEADALLSVQKHTTSKISDIEDLNTIATMGFRGEALSSICTVSAFTMLTKMEDGNTGTKLTYCFGKELSSEPAASNTGTQVIVKNLFQNMPARRKFLKSNRAENAKIKDEVLKKALGFSERGFVYKADDRIVLNLKPGKNISERVEDIFGKDLNDNLFEVYHEDEKFSLRVFISNQKHTLSNRNGQFVFINRRPVFDRALLYTLNNPAKGIVQAGRYIYAFVFIEIDPSIIDINIHPAKKEIKIKTAEKIRSVLFSNVERLLRTHYYP</sequence>
<comment type="similarity">
    <text evidence="1">Belongs to the DNA mismatch repair MutL/HexB family.</text>
</comment>
<protein>
    <recommendedName>
        <fullName evidence="4">DNA mismatch repair protein S5 domain-containing protein</fullName>
    </recommendedName>
</protein>
<comment type="caution">
    <text evidence="5">The sequence shown here is derived from an EMBL/GenBank/DDBJ whole genome shotgun (WGS) entry which is preliminary data.</text>
</comment>
<accession>A0A0F9EIN5</accession>
<feature type="domain" description="DNA mismatch repair protein S5" evidence="4">
    <location>
        <begin position="209"/>
        <end position="327"/>
    </location>
</feature>
<dbReference type="PROSITE" id="PS00058">
    <property type="entry name" value="DNA_MISMATCH_REPAIR_1"/>
    <property type="match status" value="1"/>
</dbReference>
<dbReference type="Pfam" id="PF01119">
    <property type="entry name" value="DNA_mis_repair"/>
    <property type="match status" value="1"/>
</dbReference>
<dbReference type="InterPro" id="IPR038973">
    <property type="entry name" value="MutL/Mlh/Pms-like"/>
</dbReference>
<dbReference type="AlphaFoldDB" id="A0A0F9EIN5"/>
<dbReference type="GO" id="GO:0006298">
    <property type="term" value="P:mismatch repair"/>
    <property type="evidence" value="ECO:0007669"/>
    <property type="project" value="InterPro"/>
</dbReference>
<dbReference type="Pfam" id="PF13589">
    <property type="entry name" value="HATPase_c_3"/>
    <property type="match status" value="1"/>
</dbReference>
<dbReference type="GO" id="GO:0005524">
    <property type="term" value="F:ATP binding"/>
    <property type="evidence" value="ECO:0007669"/>
    <property type="project" value="InterPro"/>
</dbReference>
<dbReference type="InterPro" id="IPR013507">
    <property type="entry name" value="DNA_mismatch_S5_2-like"/>
</dbReference>
<dbReference type="GO" id="GO:0032300">
    <property type="term" value="C:mismatch repair complex"/>
    <property type="evidence" value="ECO:0007669"/>
    <property type="project" value="InterPro"/>
</dbReference>
<name>A0A0F9EIN5_9ZZZZ</name>